<evidence type="ECO:0000259" key="1">
    <source>
        <dbReference type="Pfam" id="PF26563"/>
    </source>
</evidence>
<evidence type="ECO:0000313" key="3">
    <source>
        <dbReference type="Proteomes" id="UP000182130"/>
    </source>
</evidence>
<keyword evidence="2" id="KW-0547">Nucleotide-binding</keyword>
<sequence>MSRHHIQDEDGAGAYPLETPRAGPGMLAGTATVPRREKRREPPRAPGSSSETPWVPAEGVDVLLVSANPRLRAETERVVAALGAGLRIAGSAEEAVPSWDSAGTLLLGSDIRELPPRRRAPAILLGLAGEGDGLWQLAAVLGAERVAVLPDGAAWLAEHLSRSQSPEPGGLVLGLTGACGGAGASTAAVWLAQEASTQGVRTILIDGDPRGGGLELSLAAEETPGLRWPDLADAKGSIDPEQLAGSLPSAGGFAFLSWPGKRDAAGQPDAMAVAAVMDAARRAFELVIVDIGRGTESLRAFAWDCDRILVLAPAQLRAAVAAARLLEDLPPVEAALVVRGGKGSALDGSFIAESLGLRLQAVLPELRGTVAAAESGRLLDHGKRRAVRRFAAPVLDLLEDGPA</sequence>
<dbReference type="NCBIfam" id="TIGR03815">
    <property type="entry name" value="CpaE_hom_Actino"/>
    <property type="match status" value="1"/>
</dbReference>
<name>A0A1G8KE83_9MICC</name>
<dbReference type="InterPro" id="IPR059050">
    <property type="entry name" value="Rv3660c_N"/>
</dbReference>
<dbReference type="Proteomes" id="UP000182130">
    <property type="component" value="Unassembled WGS sequence"/>
</dbReference>
<protein>
    <submittedName>
        <fullName evidence="2">Helicase/secretion neighborhood CpaE-like protein</fullName>
    </submittedName>
</protein>
<accession>A0A1G8KE83</accession>
<gene>
    <name evidence="2" type="ORF">SAMN05216555_102222</name>
</gene>
<dbReference type="EMBL" id="FNEI01000002">
    <property type="protein sequence ID" value="SDI41732.1"/>
    <property type="molecule type" value="Genomic_DNA"/>
</dbReference>
<dbReference type="Pfam" id="PF26563">
    <property type="entry name" value="Rv3660c_N"/>
    <property type="match status" value="1"/>
</dbReference>
<feature type="domain" description="Rv3660c-like CheY-like N-terminal" evidence="1">
    <location>
        <begin position="66"/>
        <end position="167"/>
    </location>
</feature>
<organism evidence="2 3">
    <name type="scientific">Arthrobacter cupressi</name>
    <dbReference type="NCBI Taxonomy" id="1045773"/>
    <lineage>
        <taxon>Bacteria</taxon>
        <taxon>Bacillati</taxon>
        <taxon>Actinomycetota</taxon>
        <taxon>Actinomycetes</taxon>
        <taxon>Micrococcales</taxon>
        <taxon>Micrococcaceae</taxon>
        <taxon>Arthrobacter</taxon>
    </lineage>
</organism>
<proteinExistence type="predicted"/>
<dbReference type="RefSeq" id="WP_084110750.1">
    <property type="nucleotide sequence ID" value="NZ_FNEI01000002.1"/>
</dbReference>
<reference evidence="3" key="1">
    <citation type="submission" date="2016-10" db="EMBL/GenBank/DDBJ databases">
        <authorList>
            <person name="Varghese N."/>
            <person name="Submissions S."/>
        </authorList>
    </citation>
    <scope>NUCLEOTIDE SEQUENCE [LARGE SCALE GENOMIC DNA]</scope>
    <source>
        <strain evidence="3">CGMCC 1.10783</strain>
    </source>
</reference>
<dbReference type="Gene3D" id="3.40.50.300">
    <property type="entry name" value="P-loop containing nucleotide triphosphate hydrolases"/>
    <property type="match status" value="1"/>
</dbReference>
<keyword evidence="2" id="KW-0378">Hydrolase</keyword>
<keyword evidence="2" id="KW-0067">ATP-binding</keyword>
<dbReference type="STRING" id="1045773.SAMN05216555_102222"/>
<dbReference type="GO" id="GO:0004386">
    <property type="term" value="F:helicase activity"/>
    <property type="evidence" value="ECO:0007669"/>
    <property type="project" value="UniProtKB-KW"/>
</dbReference>
<keyword evidence="2" id="KW-0347">Helicase</keyword>
<dbReference type="AlphaFoldDB" id="A0A1G8KE83"/>
<keyword evidence="3" id="KW-1185">Reference proteome</keyword>
<dbReference type="OrthoDB" id="3252838at2"/>
<dbReference type="InterPro" id="IPR027417">
    <property type="entry name" value="P-loop_NTPase"/>
</dbReference>
<dbReference type="SUPFAM" id="SSF52540">
    <property type="entry name" value="P-loop containing nucleoside triphosphate hydrolases"/>
    <property type="match status" value="1"/>
</dbReference>
<dbReference type="InterPro" id="IPR022521">
    <property type="entry name" value="Rv3660c"/>
</dbReference>
<evidence type="ECO:0000313" key="2">
    <source>
        <dbReference type="EMBL" id="SDI41732.1"/>
    </source>
</evidence>